<feature type="compositionally biased region" description="Low complexity" evidence="2">
    <location>
        <begin position="1777"/>
        <end position="1803"/>
    </location>
</feature>
<feature type="chain" id="PRO_5028936410" evidence="3">
    <location>
        <begin position="25"/>
        <end position="2012"/>
    </location>
</feature>
<feature type="domain" description="EGF-like" evidence="4">
    <location>
        <begin position="1125"/>
        <end position="1157"/>
    </location>
</feature>
<dbReference type="InterPro" id="IPR000742">
    <property type="entry name" value="EGF"/>
</dbReference>
<evidence type="ECO:0000256" key="1">
    <source>
        <dbReference type="PROSITE-ProRule" id="PRU00076"/>
    </source>
</evidence>
<proteinExistence type="predicted"/>
<evidence type="ECO:0000259" key="4">
    <source>
        <dbReference type="PROSITE" id="PS50026"/>
    </source>
</evidence>
<dbReference type="Proteomes" id="UP000492821">
    <property type="component" value="Unassembled WGS sequence"/>
</dbReference>
<feature type="disulfide bond" evidence="1">
    <location>
        <begin position="651"/>
        <end position="668"/>
    </location>
</feature>
<keyword evidence="3" id="KW-0732">Signal</keyword>
<sequence length="2012" mass="214402">MAPIGGFGLLNSLVAVCLLLGASAEKFDVTLHYDKINHDNLETLHFNSKTLIDTHTLTLNQRLQKVFADKDLKLQVYDVIESGIEEGFPAISLSAHVDIPSLNSRDAFVKVWEESKHPDLLLFSVYQTENALPEVDGVHRFHAKYAAKAVGECANNGILLPNATCICPRYFSGDDCSLQTCLNGGIISTSRHCVCPPGFTGRHCEQLGCTPYYDSEFNFTTKSFVLAVNLKFDTAFLLSSINSGLADALVNNSAQYSNYVLITYVMSGYKLFSQIKTVDTAANFLGNFSSIYPNDGDILQPHITAINAGLTVSTHIRPRSDIYTFWVSQPSNDTTYNPYDLSKNSGETVLTKTLLNWGHAFYTVTPYSETAATTVAFKRLSAISNGEYINLGTRTSNAGPILSALIKNNINAQTIEVYRNFNGTANVVIGKTPTPVIVYTYGPSLTLTVQGSAASPVATYGSFSIYNVDASASSVVAQATTTGNGASVRAFTSSLNSVVIGYAKNTIIDVSSNFPTALIPQTVVGRIIDPNANLSVSSIVIADLYDTARTNEVSRTVQPNSTRDCNFPTVYGALTDSNSCTAGEAILVSVTYDTVNGDTVYRAIPSVCFQPKPASQVTAPACNGNGYLSTNNGSCVCNANYAGANCEKVLCQNGGIQNQFPGNGRPKCVCLDGYSGDLCDQLTCSTPATRPDTSRTTLSLVIQSTWSTSPFLGAFKTISTQLVRSLSNADTYVITTFANISNAAPIVSTQVFTNSTAFTTTVSTPNGGASAIDQPQNVIAALNSALNANVTHPLRQAVYLFVDAAIGESQTDIDALIVKAITLATPINVILLKPYSTMGDETVTCLNDTSAYANLAKVTGGLFLNFCTVDSVSSIPTFLNAHAQFLPNWQTVSRADGVNCGAALNVSVEQRDGIPTRPLIIVSSNPNATFQIHLNGPGTLYPPISPNGALAGAAVTELFGLDQIGDYIATVTPSNGAATDTCTVILGVQTGQSVLAGFTANPSIDYTSLPPQFGTPSHPALFISTQLQSTPTVQINITDGASDYTSQSSLRNSSSCQFDYYFPDVYSCPLAGNVVSINARFTNDDGVAFSRVIPSVCQAPPAGTCLNGGYLADNSSICTCPIGFSGPLCAGRVCLNGGYIKNDQCICPQGFSGELCQLVECPAWDFLAAHRQSSFQYESVAFVVELSMRGLVTNLGLANQISEFISQVHTTRPLQLILVTFTNTVIDRVIVTTDPHKFTSVFQATLNNVDNYVITNESVALDAVHEAAKLVTYKPAILFTFASTDPKTPSDFFRSEDSLTKLIDRGGLQINFYLNRPDNVLPAVTDPHGGYYSYYQITAAASGGRIFLLSPVDVEQALESLLPLAVFEDAIIEDQTFDDCTTPQTLYFPVDNEVVSVSVNVRGKQINTYNSVLFYDPSGQLIDSDKLNIVTSTGSAAFAISDVVFTPQHIGFWRVAVQSQLGSCQVQVRAITANTIRFGFSTDITSDFPTNILNTDATGVPAFNHTRYITAHIDNQLYSMRKTFLEYVKVYQVNSDSGHTELLAASAFLPRDPNTCAYQYVSPALTIPSISYHGLGMLQIVASGQDAHGETFQRIHYTTPQIPNCYNGGSPDSYDYCTCPANYSGDYCERPVCQNGGTSDIYVCQCAEGYYGDFCENQIVLPTGPTTVAPSTVPNDGLTTSSALRFATSGTDASTVSGSTVSAATVVTESTPTSGTDTSTGYQSTVSGATESTVTSASTEYQSTDSSVSVSTFSTASPPTEPTQPSTASESTVSWATESTESTYSTSEASTSSLAPATTTTPLLVPPTPSIDPNCPYAITMGVYLTVVVDTTSRVTSSMQNLYTNILTELFASPHLSSTAREVTLFTSSGSGTVGTPVSFNNASGIIDEITAEIQYSHSASNSQANLNTVLSKYNPTPIDPEVVAPTIVIFTAAQVSDYPAASVTIDRIRTANPRSFVVSVPLTSLNADNLASTTFDATFDLIQATSTSAADTSAKILNFICSVTPRSFGDL</sequence>
<evidence type="ECO:0000313" key="6">
    <source>
        <dbReference type="WBParaSite" id="Pan_g9254.t2"/>
    </source>
</evidence>
<dbReference type="InterPro" id="IPR002049">
    <property type="entry name" value="LE_dom"/>
</dbReference>
<dbReference type="InterPro" id="IPR053295">
    <property type="entry name" value="Innate_immunity_reg"/>
</dbReference>
<feature type="domain" description="EGF-like" evidence="4">
    <location>
        <begin position="1624"/>
        <end position="1656"/>
    </location>
</feature>
<feature type="compositionally biased region" description="Low complexity" evidence="2">
    <location>
        <begin position="1690"/>
        <end position="1758"/>
    </location>
</feature>
<name>A0A7E4WDC8_PANRE</name>
<feature type="compositionally biased region" description="Polar residues" evidence="2">
    <location>
        <begin position="1763"/>
        <end position="1776"/>
    </location>
</feature>
<dbReference type="SMART" id="SM00604">
    <property type="entry name" value="MD"/>
    <property type="match status" value="1"/>
</dbReference>
<dbReference type="PROSITE" id="PS50026">
    <property type="entry name" value="EGF_3"/>
    <property type="match status" value="4"/>
</dbReference>
<comment type="caution">
    <text evidence="1">Lacks conserved residue(s) required for the propagation of feature annotation.</text>
</comment>
<dbReference type="PANTHER" id="PTHR47324">
    <property type="entry name" value="PROTEIN IRG-7-RELATED"/>
    <property type="match status" value="1"/>
</dbReference>
<keyword evidence="1" id="KW-0245">EGF-like domain</keyword>
<dbReference type="WBParaSite" id="Pan_g9254.t2">
    <property type="protein sequence ID" value="Pan_g9254.t2"/>
    <property type="gene ID" value="Pan_g9254"/>
</dbReference>
<dbReference type="InterPro" id="IPR006582">
    <property type="entry name" value="MD_domain"/>
</dbReference>
<accession>A0A7E4WDC8</accession>
<dbReference type="PROSITE" id="PS00022">
    <property type="entry name" value="EGF_1"/>
    <property type="match status" value="4"/>
</dbReference>
<feature type="disulfide bond" evidence="1">
    <location>
        <begin position="195"/>
        <end position="204"/>
    </location>
</feature>
<dbReference type="PROSITE" id="PS01186">
    <property type="entry name" value="EGF_2"/>
    <property type="match status" value="4"/>
</dbReference>
<feature type="signal peptide" evidence="3">
    <location>
        <begin position="1"/>
        <end position="24"/>
    </location>
</feature>
<feature type="disulfide bond" evidence="1">
    <location>
        <begin position="670"/>
        <end position="679"/>
    </location>
</feature>
<feature type="region of interest" description="Disordered" evidence="2">
    <location>
        <begin position="1690"/>
        <end position="1810"/>
    </location>
</feature>
<feature type="disulfide bond" evidence="1">
    <location>
        <begin position="1147"/>
        <end position="1156"/>
    </location>
</feature>
<dbReference type="InterPro" id="IPR036465">
    <property type="entry name" value="vWFA_dom_sf"/>
</dbReference>
<dbReference type="SMART" id="SM00181">
    <property type="entry name" value="EGF"/>
    <property type="match status" value="5"/>
</dbReference>
<feature type="disulfide bond" evidence="1">
    <location>
        <begin position="1646"/>
        <end position="1655"/>
    </location>
</feature>
<evidence type="ECO:0000313" key="5">
    <source>
        <dbReference type="Proteomes" id="UP000492821"/>
    </source>
</evidence>
<feature type="domain" description="EGF-like" evidence="4">
    <location>
        <begin position="642"/>
        <end position="680"/>
    </location>
</feature>
<protein>
    <submittedName>
        <fullName evidence="6">EGF-like domain-containing protein</fullName>
    </submittedName>
</protein>
<dbReference type="Gene3D" id="2.10.25.10">
    <property type="entry name" value="Laminin"/>
    <property type="match status" value="4"/>
</dbReference>
<keyword evidence="5" id="KW-1185">Reference proteome</keyword>
<dbReference type="PANTHER" id="PTHR47324:SF3">
    <property type="entry name" value="EGF-LIKE DOMAIN-CONTAINING PROTEIN"/>
    <property type="match status" value="1"/>
</dbReference>
<reference evidence="5" key="1">
    <citation type="journal article" date="2013" name="Genetics">
        <title>The draft genome and transcriptome of Panagrellus redivivus are shaped by the harsh demands of a free-living lifestyle.</title>
        <authorList>
            <person name="Srinivasan J."/>
            <person name="Dillman A.R."/>
            <person name="Macchietto M.G."/>
            <person name="Heikkinen L."/>
            <person name="Lakso M."/>
            <person name="Fracchia K.M."/>
            <person name="Antoshechkin I."/>
            <person name="Mortazavi A."/>
            <person name="Wong G."/>
            <person name="Sternberg P.W."/>
        </authorList>
    </citation>
    <scope>NUCLEOTIDE SEQUENCE [LARGE SCALE GENOMIC DNA]</scope>
    <source>
        <strain evidence="5">MT8872</strain>
    </source>
</reference>
<reference evidence="6" key="2">
    <citation type="submission" date="2020-10" db="UniProtKB">
        <authorList>
            <consortium name="WormBaseParasite"/>
        </authorList>
    </citation>
    <scope>IDENTIFICATION</scope>
</reference>
<dbReference type="CDD" id="cd00055">
    <property type="entry name" value="EGF_Lam"/>
    <property type="match status" value="2"/>
</dbReference>
<feature type="domain" description="EGF-like" evidence="4">
    <location>
        <begin position="172"/>
        <end position="205"/>
    </location>
</feature>
<organism evidence="5 6">
    <name type="scientific">Panagrellus redivivus</name>
    <name type="common">Microworm</name>
    <dbReference type="NCBI Taxonomy" id="6233"/>
    <lineage>
        <taxon>Eukaryota</taxon>
        <taxon>Metazoa</taxon>
        <taxon>Ecdysozoa</taxon>
        <taxon>Nematoda</taxon>
        <taxon>Chromadorea</taxon>
        <taxon>Rhabditida</taxon>
        <taxon>Tylenchina</taxon>
        <taxon>Panagrolaimomorpha</taxon>
        <taxon>Panagrolaimoidea</taxon>
        <taxon>Panagrolaimidae</taxon>
        <taxon>Panagrellus</taxon>
    </lineage>
</organism>
<keyword evidence="1" id="KW-1015">Disulfide bond</keyword>
<dbReference type="SUPFAM" id="SSF53300">
    <property type="entry name" value="vWA-like"/>
    <property type="match status" value="1"/>
</dbReference>
<evidence type="ECO:0000256" key="2">
    <source>
        <dbReference type="SAM" id="MobiDB-lite"/>
    </source>
</evidence>
<dbReference type="CDD" id="cd00054">
    <property type="entry name" value="EGF_CA"/>
    <property type="match status" value="1"/>
</dbReference>
<evidence type="ECO:0000256" key="3">
    <source>
        <dbReference type="SAM" id="SignalP"/>
    </source>
</evidence>